<reference evidence="19 20" key="1">
    <citation type="journal article" date="2016" name="Sci. Rep.">
        <title>Insights into Adaptations to a Near-Obligate Nematode Endoparasitic Lifestyle from the Finished Genome of Drechmeria coniospora.</title>
        <authorList>
            <person name="Zhang L."/>
            <person name="Zhou Z."/>
            <person name="Guo Q."/>
            <person name="Fokkens L."/>
            <person name="Miskei M."/>
            <person name="Pocsi I."/>
            <person name="Zhang W."/>
            <person name="Chen M."/>
            <person name="Wang L."/>
            <person name="Sun Y."/>
            <person name="Donzelli B.G."/>
            <person name="Gibson D.M."/>
            <person name="Nelson D.R."/>
            <person name="Luo J.G."/>
            <person name="Rep M."/>
            <person name="Liu H."/>
            <person name="Yang S."/>
            <person name="Wang J."/>
            <person name="Krasnoff S.B."/>
            <person name="Xu Y."/>
            <person name="Molnar I."/>
            <person name="Lin M."/>
        </authorList>
    </citation>
    <scope>NUCLEOTIDE SEQUENCE [LARGE SCALE GENOMIC DNA]</scope>
    <source>
        <strain evidence="19 20">ARSEF 6962</strain>
    </source>
</reference>
<comment type="cofactor">
    <cofactor evidence="2">
        <name>Ca(2+)</name>
        <dbReference type="ChEBI" id="CHEBI:29108"/>
    </cofactor>
</comment>
<dbReference type="InterPro" id="IPR001241">
    <property type="entry name" value="Topo_IIA"/>
</dbReference>
<dbReference type="GO" id="GO:0006265">
    <property type="term" value="P:DNA topological change"/>
    <property type="evidence" value="ECO:0007669"/>
    <property type="project" value="UniProtKB-UniRule"/>
</dbReference>
<evidence type="ECO:0000256" key="10">
    <source>
        <dbReference type="ARBA" id="ARBA00022842"/>
    </source>
</evidence>
<dbReference type="FunCoup" id="A0A151GQS9">
    <property type="interactions" value="1064"/>
</dbReference>
<dbReference type="Gene3D" id="3.40.50.670">
    <property type="match status" value="1"/>
</dbReference>
<dbReference type="GO" id="GO:0007076">
    <property type="term" value="P:mitotic chromosome condensation"/>
    <property type="evidence" value="ECO:0007669"/>
    <property type="project" value="EnsemblFungi"/>
</dbReference>
<dbReference type="FunFam" id="3.40.50.670:FF:000001">
    <property type="entry name" value="DNA topoisomerase 2"/>
    <property type="match status" value="2"/>
</dbReference>
<keyword evidence="13 14" id="KW-0413">Isomerase</keyword>
<feature type="domain" description="Topo IIA-type catalytic" evidence="18">
    <location>
        <begin position="796"/>
        <end position="1252"/>
    </location>
</feature>
<dbReference type="FunFam" id="3.30.1360.40:FF:000003">
    <property type="entry name" value="DNA topoisomerase 2"/>
    <property type="match status" value="1"/>
</dbReference>
<evidence type="ECO:0000256" key="11">
    <source>
        <dbReference type="ARBA" id="ARBA00023029"/>
    </source>
</evidence>
<comment type="subunit">
    <text evidence="15">Homodimer.</text>
</comment>
<dbReference type="InterPro" id="IPR013759">
    <property type="entry name" value="Topo_IIA_B_C"/>
</dbReference>
<organism evidence="19 20">
    <name type="scientific">Drechmeria coniospora</name>
    <name type="common">Nematophagous fungus</name>
    <name type="synonym">Meria coniospora</name>
    <dbReference type="NCBI Taxonomy" id="98403"/>
    <lineage>
        <taxon>Eukaryota</taxon>
        <taxon>Fungi</taxon>
        <taxon>Dikarya</taxon>
        <taxon>Ascomycota</taxon>
        <taxon>Pezizomycotina</taxon>
        <taxon>Sordariomycetes</taxon>
        <taxon>Hypocreomycetidae</taxon>
        <taxon>Hypocreales</taxon>
        <taxon>Ophiocordycipitaceae</taxon>
        <taxon>Drechmeria</taxon>
    </lineage>
</organism>
<dbReference type="SUPFAM" id="SSF54211">
    <property type="entry name" value="Ribosomal protein S5 domain 2-like"/>
    <property type="match status" value="1"/>
</dbReference>
<dbReference type="Gene3D" id="3.30.230.10">
    <property type="match status" value="1"/>
</dbReference>
<dbReference type="GO" id="GO:0034506">
    <property type="term" value="C:chromosome, centromeric core domain"/>
    <property type="evidence" value="ECO:0007669"/>
    <property type="project" value="EnsemblFungi"/>
</dbReference>
<dbReference type="GO" id="GO:0003918">
    <property type="term" value="F:DNA topoisomerase type II (double strand cut, ATP-hydrolyzing) activity"/>
    <property type="evidence" value="ECO:0007669"/>
    <property type="project" value="UniProtKB-UniRule"/>
</dbReference>
<evidence type="ECO:0000256" key="8">
    <source>
        <dbReference type="ARBA" id="ARBA00022741"/>
    </source>
</evidence>
<dbReference type="Proteomes" id="UP000076580">
    <property type="component" value="Chromosome 01"/>
</dbReference>
<evidence type="ECO:0000256" key="3">
    <source>
        <dbReference type="ARBA" id="ARBA00001946"/>
    </source>
</evidence>
<keyword evidence="20" id="KW-1185">Reference proteome</keyword>
<dbReference type="GO" id="GO:0046872">
    <property type="term" value="F:metal ion binding"/>
    <property type="evidence" value="ECO:0007669"/>
    <property type="project" value="UniProtKB-KW"/>
</dbReference>
<proteinExistence type="inferred from homology"/>
<feature type="compositionally biased region" description="Low complexity" evidence="16">
    <location>
        <begin position="60"/>
        <end position="72"/>
    </location>
</feature>
<dbReference type="FunFam" id="3.30.565.10:FF:000004">
    <property type="entry name" value="DNA topoisomerase 2"/>
    <property type="match status" value="1"/>
</dbReference>
<dbReference type="InterPro" id="IPR013506">
    <property type="entry name" value="Topo_IIA_bsu_dom2"/>
</dbReference>
<feature type="region of interest" description="Disordered" evidence="16">
    <location>
        <begin position="1442"/>
        <end position="1472"/>
    </location>
</feature>
<feature type="compositionally biased region" description="Polar residues" evidence="16">
    <location>
        <begin position="1532"/>
        <end position="1542"/>
    </location>
</feature>
<evidence type="ECO:0000256" key="1">
    <source>
        <dbReference type="ARBA" id="ARBA00000185"/>
    </source>
</evidence>
<keyword evidence="9 15" id="KW-0067">ATP-binding</keyword>
<dbReference type="SMART" id="SM00433">
    <property type="entry name" value="TOP2c"/>
    <property type="match status" value="1"/>
</dbReference>
<dbReference type="InterPro" id="IPR014721">
    <property type="entry name" value="Ribsml_uS5_D2-typ_fold_subgr"/>
</dbReference>
<dbReference type="Gene3D" id="3.90.199.10">
    <property type="entry name" value="Topoisomerase II, domain 5"/>
    <property type="match status" value="1"/>
</dbReference>
<dbReference type="InterPro" id="IPR018522">
    <property type="entry name" value="TopoIIA_CS"/>
</dbReference>
<dbReference type="InterPro" id="IPR020568">
    <property type="entry name" value="Ribosomal_Su5_D2-typ_SF"/>
</dbReference>
<evidence type="ECO:0000313" key="20">
    <source>
        <dbReference type="Proteomes" id="UP000076580"/>
    </source>
</evidence>
<feature type="region of interest" description="Disordered" evidence="16">
    <location>
        <begin position="1523"/>
        <end position="1580"/>
    </location>
</feature>
<dbReference type="GeneID" id="63713229"/>
<comment type="function">
    <text evidence="15">Control of topological states of DNA by transient breakage and subsequent rejoining of DNA strands. Topoisomerase II makes double-strand breaks.</text>
</comment>
<evidence type="ECO:0000256" key="12">
    <source>
        <dbReference type="ARBA" id="ARBA00023125"/>
    </source>
</evidence>
<dbReference type="Pfam" id="PF00204">
    <property type="entry name" value="DNA_gyraseB"/>
    <property type="match status" value="1"/>
</dbReference>
<dbReference type="GO" id="GO:0000712">
    <property type="term" value="P:resolution of meiotic recombination intermediates"/>
    <property type="evidence" value="ECO:0007669"/>
    <property type="project" value="EnsemblFungi"/>
</dbReference>
<dbReference type="CDD" id="cd03365">
    <property type="entry name" value="TOPRIM_TopoIIA"/>
    <property type="match status" value="1"/>
</dbReference>
<dbReference type="PRINTS" id="PR00418">
    <property type="entry name" value="TPI2FAMILY"/>
</dbReference>
<feature type="compositionally biased region" description="Basic and acidic residues" evidence="16">
    <location>
        <begin position="1294"/>
        <end position="1305"/>
    </location>
</feature>
<dbReference type="PROSITE" id="PS00177">
    <property type="entry name" value="TOPOISOMERASE_II"/>
    <property type="match status" value="1"/>
</dbReference>
<evidence type="ECO:0000259" key="17">
    <source>
        <dbReference type="PROSITE" id="PS50880"/>
    </source>
</evidence>
<evidence type="ECO:0000256" key="2">
    <source>
        <dbReference type="ARBA" id="ARBA00001913"/>
    </source>
</evidence>
<dbReference type="InterPro" id="IPR002205">
    <property type="entry name" value="Topo_IIA_dom_A"/>
</dbReference>
<dbReference type="InterPro" id="IPR036890">
    <property type="entry name" value="HATPase_C_sf"/>
</dbReference>
<dbReference type="FunFam" id="3.30.230.10:FF:000008">
    <property type="entry name" value="DNA topoisomerase 2"/>
    <property type="match status" value="1"/>
</dbReference>
<feature type="domain" description="Toprim" evidence="17">
    <location>
        <begin position="543"/>
        <end position="661"/>
    </location>
</feature>
<dbReference type="GO" id="GO:0003677">
    <property type="term" value="F:DNA binding"/>
    <property type="evidence" value="ECO:0007669"/>
    <property type="project" value="UniProtKB-UniRule"/>
</dbReference>
<dbReference type="InterPro" id="IPR050634">
    <property type="entry name" value="DNA_Topoisomerase_II"/>
</dbReference>
<dbReference type="SUPFAM" id="SSF55874">
    <property type="entry name" value="ATPase domain of HSP90 chaperone/DNA topoisomerase II/histidine kinase"/>
    <property type="match status" value="1"/>
</dbReference>
<dbReference type="Gene3D" id="3.30.565.10">
    <property type="entry name" value="Histidine kinase-like ATPase, C-terminal domain"/>
    <property type="match status" value="1"/>
</dbReference>
<comment type="catalytic activity">
    <reaction evidence="1 14 15">
        <text>ATP-dependent breakage, passage and rejoining of double-stranded DNA.</text>
        <dbReference type="EC" id="5.6.2.2"/>
    </reaction>
</comment>
<dbReference type="GO" id="GO:0000791">
    <property type="term" value="C:euchromatin"/>
    <property type="evidence" value="ECO:0007669"/>
    <property type="project" value="EnsemblFungi"/>
</dbReference>
<accession>A0A151GQS9</accession>
<feature type="region of interest" description="Disordered" evidence="16">
    <location>
        <begin position="1"/>
        <end position="111"/>
    </location>
</feature>
<dbReference type="CDD" id="cd03481">
    <property type="entry name" value="TopoIIA_Trans_ScTopoIIA"/>
    <property type="match status" value="1"/>
</dbReference>
<dbReference type="STRING" id="98403.A0A151GQS9"/>
<comment type="caution">
    <text evidence="19">The sequence shown here is derived from an EMBL/GenBank/DDBJ whole genome shotgun (WGS) entry which is preliminary data.</text>
</comment>
<dbReference type="Pfam" id="PF02518">
    <property type="entry name" value="HATPase_c"/>
    <property type="match status" value="1"/>
</dbReference>
<dbReference type="InterPro" id="IPR013757">
    <property type="entry name" value="Topo_IIA_A_a_sf"/>
</dbReference>
<feature type="compositionally biased region" description="Low complexity" evidence="16">
    <location>
        <begin position="1570"/>
        <end position="1580"/>
    </location>
</feature>
<dbReference type="CDD" id="cd00187">
    <property type="entry name" value="TOP4c"/>
    <property type="match status" value="1"/>
</dbReference>
<dbReference type="PANTHER" id="PTHR10169:SF38">
    <property type="entry name" value="DNA TOPOISOMERASE 2"/>
    <property type="match status" value="1"/>
</dbReference>
<dbReference type="Pfam" id="PF16898">
    <property type="entry name" value="TOPRIM_C"/>
    <property type="match status" value="1"/>
</dbReference>
<dbReference type="PANTHER" id="PTHR10169">
    <property type="entry name" value="DNA TOPOISOMERASE/GYRASE"/>
    <property type="match status" value="1"/>
</dbReference>
<dbReference type="GO" id="GO:0006325">
    <property type="term" value="P:chromatin organization"/>
    <property type="evidence" value="ECO:0007669"/>
    <property type="project" value="EnsemblFungi"/>
</dbReference>
<dbReference type="InterPro" id="IPR013760">
    <property type="entry name" value="Topo_IIA-like_dom_sf"/>
</dbReference>
<dbReference type="InterPro" id="IPR013758">
    <property type="entry name" value="Topo_IIA_A/C_ab"/>
</dbReference>
<evidence type="ECO:0000256" key="15">
    <source>
        <dbReference type="RuleBase" id="RU362094"/>
    </source>
</evidence>
<dbReference type="InterPro" id="IPR003594">
    <property type="entry name" value="HATPase_dom"/>
</dbReference>
<evidence type="ECO:0000256" key="5">
    <source>
        <dbReference type="ARBA" id="ARBA00012895"/>
    </source>
</evidence>
<comment type="cofactor">
    <cofactor evidence="3">
        <name>Mg(2+)</name>
        <dbReference type="ChEBI" id="CHEBI:18420"/>
    </cofactor>
</comment>
<dbReference type="Pfam" id="PF01751">
    <property type="entry name" value="Toprim"/>
    <property type="match status" value="1"/>
</dbReference>
<dbReference type="CDD" id="cd16930">
    <property type="entry name" value="HATPase_TopII-like"/>
    <property type="match status" value="1"/>
</dbReference>
<dbReference type="InterPro" id="IPR031660">
    <property type="entry name" value="TOPRIM_C"/>
</dbReference>
<dbReference type="FunFam" id="3.90.199.10:FF:000002">
    <property type="entry name" value="DNA topoisomerase 2"/>
    <property type="match status" value="1"/>
</dbReference>
<evidence type="ECO:0000256" key="4">
    <source>
        <dbReference type="ARBA" id="ARBA00011080"/>
    </source>
</evidence>
<dbReference type="Pfam" id="PF00521">
    <property type="entry name" value="DNA_topoisoIV"/>
    <property type="match status" value="1"/>
</dbReference>
<feature type="region of interest" description="Disordered" evidence="16">
    <location>
        <begin position="1283"/>
        <end position="1422"/>
    </location>
</feature>
<dbReference type="SMART" id="SM00434">
    <property type="entry name" value="TOP4c"/>
    <property type="match status" value="1"/>
</dbReference>
<evidence type="ECO:0000256" key="7">
    <source>
        <dbReference type="ARBA" id="ARBA00022723"/>
    </source>
</evidence>
<dbReference type="RefSeq" id="XP_040658808.1">
    <property type="nucleotide sequence ID" value="XM_040797925.1"/>
</dbReference>
<evidence type="ECO:0000256" key="14">
    <source>
        <dbReference type="PROSITE-ProRule" id="PRU01384"/>
    </source>
</evidence>
<dbReference type="Gene3D" id="1.10.268.10">
    <property type="entry name" value="Topoisomerase, domain 3"/>
    <property type="match status" value="1"/>
</dbReference>
<gene>
    <name evidence="19" type="ORF">DCS_00586</name>
</gene>
<feature type="compositionally biased region" description="Basic residues" evidence="16">
    <location>
        <begin position="38"/>
        <end position="48"/>
    </location>
</feature>
<feature type="compositionally biased region" description="Acidic residues" evidence="16">
    <location>
        <begin position="1413"/>
        <end position="1422"/>
    </location>
</feature>
<dbReference type="PRINTS" id="PR01158">
    <property type="entry name" value="TOPISMRASEII"/>
</dbReference>
<feature type="compositionally biased region" description="Acidic residues" evidence="16">
    <location>
        <begin position="1636"/>
        <end position="1659"/>
    </location>
</feature>
<keyword evidence="8 15" id="KW-0547">Nucleotide-binding</keyword>
<dbReference type="InterPro" id="IPR006171">
    <property type="entry name" value="TOPRIM_dom"/>
</dbReference>
<evidence type="ECO:0000256" key="16">
    <source>
        <dbReference type="SAM" id="MobiDB-lite"/>
    </source>
</evidence>
<dbReference type="EC" id="5.6.2.2" evidence="5 15"/>
<protein>
    <recommendedName>
        <fullName evidence="6 15">DNA topoisomerase 2</fullName>
        <ecNumber evidence="5 15">5.6.2.2</ecNumber>
    </recommendedName>
</protein>
<dbReference type="SUPFAM" id="SSF56719">
    <property type="entry name" value="Type II DNA topoisomerase"/>
    <property type="match status" value="1"/>
</dbReference>
<dbReference type="InParanoid" id="A0A151GQS9"/>
<evidence type="ECO:0000256" key="9">
    <source>
        <dbReference type="ARBA" id="ARBA00022840"/>
    </source>
</evidence>
<dbReference type="Gene3D" id="3.30.1490.30">
    <property type="match status" value="1"/>
</dbReference>
<feature type="compositionally biased region" description="Acidic residues" evidence="16">
    <location>
        <begin position="1"/>
        <end position="18"/>
    </location>
</feature>
<evidence type="ECO:0000256" key="6">
    <source>
        <dbReference type="ARBA" id="ARBA00019635"/>
    </source>
</evidence>
<feature type="active site" description="O-(5'-phospho-DNA)-tyrosine intermediate" evidence="14">
    <location>
        <position position="886"/>
    </location>
</feature>
<keyword evidence="10" id="KW-0460">Magnesium</keyword>
<dbReference type="GO" id="GO:0005634">
    <property type="term" value="C:nucleus"/>
    <property type="evidence" value="ECO:0007669"/>
    <property type="project" value="EnsemblFungi"/>
</dbReference>
<keyword evidence="12 14" id="KW-0238">DNA-binding</keyword>
<dbReference type="PROSITE" id="PS52040">
    <property type="entry name" value="TOPO_IIA"/>
    <property type="match status" value="1"/>
</dbReference>
<comment type="similarity">
    <text evidence="4 15">Belongs to the type II topoisomerase family.</text>
</comment>
<dbReference type="GO" id="GO:0005524">
    <property type="term" value="F:ATP binding"/>
    <property type="evidence" value="ECO:0007669"/>
    <property type="project" value="UniProtKB-UniRule"/>
</dbReference>
<dbReference type="PROSITE" id="PS50880">
    <property type="entry name" value="TOPRIM"/>
    <property type="match status" value="1"/>
</dbReference>
<sequence>MDSDIMDDSVFSLDDESDGFVPETKKKLAVKKMTQTKPKPKAAPKKRPKLDSDDDEDGMGDSSGFSHTPPSAKKQKKAPAPKKSSGEPLAEVENDSMVVDAPAKPKSNKTATETYQKLTQLEHIIKRPDTYIGSVEKTEQQMWVFNKETTQMEYRTISYVPGFYKIFDEILVNAADNKQRDGSMNAMKVTINRETGEISVENNGKGIPVVIHEKEKIYIPELIFGHLLAGSNFDDNEQKTVGGRNGYGAKLCNVFSTEFTLECQDSTNGKRYKQTWTNNMQKMLKAKITSSKSADFVRVTFKPDYDRFGMSEGITDDLEALLHRRVYDMAGTVRGVKVHLNGNLIKLKDFKSYCDLFAKSIASERSMEEGGSPTCTVEIDKDKGHPRWEVAFTVSDGSFQQVSFVNSIATTSGGTHVNYIADQVTSSLLKTLNKKQKGHTLKQNHLRNHIFIFVNCLVNNPAFTSQTKEQLTTKASQFGSKCVLGEDFLKKIAKSDAIKNIMEFAQKKADKMMSKSDGSKRSRVSNAKLVEANLAGTRRGHECTLILTEGDSAKGLAVTGRAILDPDRIGVFPLRGKMLNVRDASIDQITKNQEIQNIKQFLGLKHKQVYTDTKSLRYGHLMIMADQDHDGSHIKGLLINFLQIQFPSLLQIPEFFREFITPIVKIWQGPNPKKPTKLKTFFTQPQYEEWKVAHQSEITRWQSKYYKGLGTSSPEDAQVYFTNLDEHLKEFKVMKPDEADLFDLAFSKKKADARKEWLGNFKPGTFLDHSTKDITYGDFVNKELILFSMADNMRSIPSVLDGLKPGQRKVMHACFKRNLVKDKKVVELAGYVSEQTAYHHGEVSLQQTIIGLAQNFVGSNNINCLEPSGNFGSRLAGGSDAASPRYTFTRLSPFARKIFSALDEPNLKPQYDDGKPIEPTVYSPIIPMVLVNGADGIGTGWSTTIPNYHPIDIVKNLKRRMGRLDADDAEEKPFETMLPWFRGWKGTPELAGPERYKFNGVAYQNDLNPNEVIITELPIRVWTDDFKARLEKVISGVDGPSWIKDYKEFNDHKTVHFEIMIDEKHMPKVLEEGLLERFKLQKQVATSNLVAFDSNGQIRKYEKVEDILEEYYQHRFAMYAERKKHWLGVYHADYRKLKNQARFIREIIDGDLIVGKKKKSVLIDELRQRKYEAFPRGGAKKKSKEEDEDGSDNEDGADDDSGSKDYDYLLSMPIWSLTAERLNKLNEAIAKKKAEHDELLAKSEKDLWCVDLDEFVVEWENQLAIDAEIQTSIRRMGRRVSKKIGAGGSKVRKAKADDDYEPEKKGKGKAKAPTKAPTKVETKSSQRFAEMFSGAPKAKQEPKDEAAAGLSDAFSDDDFAALSRNKPAAAKSSQSRSVSRPKDESEEPEAVGRTKRVAASKARTLFEVSSDSDGMEDDDDEMLGDIGAMVKGIGKTEEKSGGRLSLYAMNRPESSGTSSGLPKMKTKASKSTFDVDSIDDTNYEMLAKSSPHKTATKDNDDDDVVDDFLSDEDLVVPPKAPSFKAAAVPAKASTSTASNSDTGLAVVKKARGRPAGAKNKPKAEPKAKAKAAPKATTLSPAAKAYAAKKAVKKSVLDWDDSDDEMAADPPSPVAAKPTARARPGRAAAVKRRVVIDEEDSVVQEDDSDDDPFEVDDDDD</sequence>
<dbReference type="InterPro" id="IPR001154">
    <property type="entry name" value="TopoII_euk"/>
</dbReference>
<dbReference type="Gene3D" id="3.30.1360.40">
    <property type="match status" value="1"/>
</dbReference>
<name>A0A151GQS9_DRECN</name>
<evidence type="ECO:0000256" key="13">
    <source>
        <dbReference type="ARBA" id="ARBA00023235"/>
    </source>
</evidence>
<feature type="region of interest" description="Disordered" evidence="16">
    <location>
        <begin position="1600"/>
        <end position="1659"/>
    </location>
</feature>
<evidence type="ECO:0000259" key="18">
    <source>
        <dbReference type="PROSITE" id="PS52040"/>
    </source>
</evidence>
<evidence type="ECO:0000313" key="19">
    <source>
        <dbReference type="EMBL" id="KYK59456.1"/>
    </source>
</evidence>
<feature type="compositionally biased region" description="Low complexity" evidence="16">
    <location>
        <begin position="1614"/>
        <end position="1627"/>
    </location>
</feature>
<keyword evidence="11 14" id="KW-0799">Topoisomerase</keyword>
<feature type="region of interest" description="Disordered" evidence="16">
    <location>
        <begin position="1177"/>
        <end position="1203"/>
    </location>
</feature>
<dbReference type="EMBL" id="LAYC01000001">
    <property type="protein sequence ID" value="KYK59456.1"/>
    <property type="molecule type" value="Genomic_DNA"/>
</dbReference>
<keyword evidence="7" id="KW-0479">Metal-binding</keyword>
<dbReference type="InterPro" id="IPR034157">
    <property type="entry name" value="TOPRIM_TopoII"/>
</dbReference>
<feature type="compositionally biased region" description="Acidic residues" evidence="16">
    <location>
        <begin position="1186"/>
        <end position="1200"/>
    </location>
</feature>